<keyword evidence="2" id="KW-0238">DNA-binding</keyword>
<dbReference type="SMART" id="SM00871">
    <property type="entry name" value="AraC_E_bind"/>
    <property type="match status" value="1"/>
</dbReference>
<proteinExistence type="predicted"/>
<dbReference type="SMART" id="SM00342">
    <property type="entry name" value="HTH_ARAC"/>
    <property type="match status" value="1"/>
</dbReference>
<evidence type="ECO:0000256" key="2">
    <source>
        <dbReference type="ARBA" id="ARBA00023125"/>
    </source>
</evidence>
<dbReference type="Proteomes" id="UP000032568">
    <property type="component" value="Chromosome"/>
</dbReference>
<organism evidence="5 6">
    <name type="scientific">Thalassomonas actiniarum</name>
    <dbReference type="NCBI Taxonomy" id="485447"/>
    <lineage>
        <taxon>Bacteria</taxon>
        <taxon>Pseudomonadati</taxon>
        <taxon>Pseudomonadota</taxon>
        <taxon>Gammaproteobacteria</taxon>
        <taxon>Alteromonadales</taxon>
        <taxon>Colwelliaceae</taxon>
        <taxon>Thalassomonas</taxon>
    </lineage>
</organism>
<evidence type="ECO:0000313" key="6">
    <source>
        <dbReference type="Proteomes" id="UP000032568"/>
    </source>
</evidence>
<dbReference type="Gene3D" id="1.10.10.60">
    <property type="entry name" value="Homeodomain-like"/>
    <property type="match status" value="2"/>
</dbReference>
<dbReference type="InterPro" id="IPR050908">
    <property type="entry name" value="SmbC-like"/>
</dbReference>
<dbReference type="InterPro" id="IPR029442">
    <property type="entry name" value="GyrI-like"/>
</dbReference>
<dbReference type="PANTHER" id="PTHR40055:SF2">
    <property type="entry name" value="DNA GYRASE INHIBITOR"/>
    <property type="match status" value="1"/>
</dbReference>
<name>A0AAE9YST8_9GAMM</name>
<evidence type="ECO:0000256" key="3">
    <source>
        <dbReference type="ARBA" id="ARBA00023163"/>
    </source>
</evidence>
<dbReference type="PROSITE" id="PS01124">
    <property type="entry name" value="HTH_ARAC_FAMILY_2"/>
    <property type="match status" value="1"/>
</dbReference>
<dbReference type="GO" id="GO:0043565">
    <property type="term" value="F:sequence-specific DNA binding"/>
    <property type="evidence" value="ECO:0007669"/>
    <property type="project" value="InterPro"/>
</dbReference>
<reference evidence="5 6" key="1">
    <citation type="journal article" date="2015" name="Genome Announc.">
        <title>Draft Genome Sequences of Marine Isolates of Thalassomonas viridans and Thalassomonas actiniarum.</title>
        <authorList>
            <person name="Olonade I."/>
            <person name="van Zyl L.J."/>
            <person name="Trindade M."/>
        </authorList>
    </citation>
    <scope>NUCLEOTIDE SEQUENCE [LARGE SCALE GENOMIC DNA]</scope>
    <source>
        <strain evidence="5 6">A5K-106</strain>
    </source>
</reference>
<dbReference type="Gene3D" id="3.20.80.10">
    <property type="entry name" value="Regulatory factor, effector binding domain"/>
    <property type="match status" value="1"/>
</dbReference>
<keyword evidence="6" id="KW-1185">Reference proteome</keyword>
<dbReference type="InterPro" id="IPR009057">
    <property type="entry name" value="Homeodomain-like_sf"/>
</dbReference>
<dbReference type="RefSeq" id="WP_044834229.1">
    <property type="nucleotide sequence ID" value="NZ_CP059735.1"/>
</dbReference>
<dbReference type="InterPro" id="IPR011256">
    <property type="entry name" value="Reg_factor_effector_dom_sf"/>
</dbReference>
<dbReference type="InterPro" id="IPR018062">
    <property type="entry name" value="HTH_AraC-typ_CS"/>
</dbReference>
<dbReference type="PANTHER" id="PTHR40055">
    <property type="entry name" value="TRANSCRIPTIONAL REGULATOR YGIV-RELATED"/>
    <property type="match status" value="1"/>
</dbReference>
<dbReference type="GO" id="GO:0003700">
    <property type="term" value="F:DNA-binding transcription factor activity"/>
    <property type="evidence" value="ECO:0007669"/>
    <property type="project" value="InterPro"/>
</dbReference>
<keyword evidence="3" id="KW-0804">Transcription</keyword>
<dbReference type="Pfam" id="PF12833">
    <property type="entry name" value="HTH_18"/>
    <property type="match status" value="1"/>
</dbReference>
<gene>
    <name evidence="5" type="ORF">SG35_027015</name>
</gene>
<dbReference type="InterPro" id="IPR018060">
    <property type="entry name" value="HTH_AraC"/>
</dbReference>
<dbReference type="SUPFAM" id="SSF55136">
    <property type="entry name" value="Probable bacterial effector-binding domain"/>
    <property type="match status" value="1"/>
</dbReference>
<dbReference type="Pfam" id="PF06445">
    <property type="entry name" value="GyrI-like"/>
    <property type="match status" value="1"/>
</dbReference>
<sequence length="320" mass="36837">MESKNINQINEYKRRINTVLDHLEQHYASEQSLETLAGIANFSPFHFHHIFKAIVGESLYKYIQRIRIEKAAHQLKYQKQKSVTAIALDCGFSNSASFARTFKEYFAMSATAWRKTPEQRFSKNCKVQSKSWQKNSISSLYIDPETNQKQWNLDMLTRKNVTIEVSNLPEVQLAYLRHIGPFKGQQKKWAQLFEKLMTWGTAHDLVSCPGTRFFTVFRDGLKITDFEKFKSDVCISVPPGSKSDGDIGISVLPGGKYASAHFEIDADEYQQAWDILYSDWLPGSGYMPDDRCAFEEYLNDPNQHPQNKHAIKIYIPVTAI</sequence>
<protein>
    <submittedName>
        <fullName evidence="5">AraC family transcriptional regulator</fullName>
    </submittedName>
</protein>
<accession>A0AAE9YST8</accession>
<dbReference type="PROSITE" id="PS00041">
    <property type="entry name" value="HTH_ARAC_FAMILY_1"/>
    <property type="match status" value="1"/>
</dbReference>
<keyword evidence="1" id="KW-0805">Transcription regulation</keyword>
<reference evidence="5 6" key="2">
    <citation type="journal article" date="2022" name="Mar. Drugs">
        <title>Bioassay-Guided Fractionation Leads to the Detection of Cholic Acid Generated by the Rare Thalassomonas sp.</title>
        <authorList>
            <person name="Pheiffer F."/>
            <person name="Schneider Y.K."/>
            <person name="Hansen E.H."/>
            <person name="Andersen J.H."/>
            <person name="Isaksson J."/>
            <person name="Busche T."/>
            <person name="R C."/>
            <person name="Kalinowski J."/>
            <person name="Zyl L.V."/>
            <person name="Trindade M."/>
        </authorList>
    </citation>
    <scope>NUCLEOTIDE SEQUENCE [LARGE SCALE GENOMIC DNA]</scope>
    <source>
        <strain evidence="5 6">A5K-106</strain>
    </source>
</reference>
<dbReference type="InterPro" id="IPR010499">
    <property type="entry name" value="AraC_E-bd"/>
</dbReference>
<dbReference type="EMBL" id="CP059735">
    <property type="protein sequence ID" value="WDD98837.1"/>
    <property type="molecule type" value="Genomic_DNA"/>
</dbReference>
<evidence type="ECO:0000259" key="4">
    <source>
        <dbReference type="PROSITE" id="PS01124"/>
    </source>
</evidence>
<dbReference type="KEGG" id="tact:SG35_027015"/>
<evidence type="ECO:0000256" key="1">
    <source>
        <dbReference type="ARBA" id="ARBA00023015"/>
    </source>
</evidence>
<evidence type="ECO:0000313" key="5">
    <source>
        <dbReference type="EMBL" id="WDD98837.1"/>
    </source>
</evidence>
<dbReference type="SUPFAM" id="SSF46689">
    <property type="entry name" value="Homeodomain-like"/>
    <property type="match status" value="2"/>
</dbReference>
<dbReference type="AlphaFoldDB" id="A0AAE9YST8"/>
<feature type="domain" description="HTH araC/xylS-type" evidence="4">
    <location>
        <begin position="17"/>
        <end position="116"/>
    </location>
</feature>